<evidence type="ECO:0000256" key="2">
    <source>
        <dbReference type="ARBA" id="ARBA00022825"/>
    </source>
</evidence>
<feature type="chain" id="PRO_5045337741" evidence="3">
    <location>
        <begin position="22"/>
        <end position="883"/>
    </location>
</feature>
<dbReference type="RefSeq" id="WP_380596494.1">
    <property type="nucleotide sequence ID" value="NZ_JBHSDU010000003.1"/>
</dbReference>
<evidence type="ECO:0000259" key="4">
    <source>
        <dbReference type="Pfam" id="PF00326"/>
    </source>
</evidence>
<keyword evidence="6" id="KW-1185">Reference proteome</keyword>
<keyword evidence="2" id="KW-0645">Protease</keyword>
<keyword evidence="2" id="KW-0720">Serine protease</keyword>
<dbReference type="Pfam" id="PF00326">
    <property type="entry name" value="Peptidase_S9"/>
    <property type="match status" value="1"/>
</dbReference>
<dbReference type="EMBL" id="JBHSDU010000003">
    <property type="protein sequence ID" value="MFC4309440.1"/>
    <property type="molecule type" value="Genomic_DNA"/>
</dbReference>
<evidence type="ECO:0000313" key="6">
    <source>
        <dbReference type="Proteomes" id="UP001595904"/>
    </source>
</evidence>
<dbReference type="PANTHER" id="PTHR42776">
    <property type="entry name" value="SERINE PEPTIDASE S9 FAMILY MEMBER"/>
    <property type="match status" value="1"/>
</dbReference>
<comment type="caution">
    <text evidence="5">The sequence shown here is derived from an EMBL/GenBank/DDBJ whole genome shotgun (WGS) entry which is preliminary data.</text>
</comment>
<keyword evidence="1" id="KW-0378">Hydrolase</keyword>
<dbReference type="Gene3D" id="3.40.50.1820">
    <property type="entry name" value="alpha/beta hydrolase"/>
    <property type="match status" value="1"/>
</dbReference>
<evidence type="ECO:0000256" key="3">
    <source>
        <dbReference type="SAM" id="SignalP"/>
    </source>
</evidence>
<name>A0ABV8SQ25_9GAMM</name>
<keyword evidence="3" id="KW-0732">Signal</keyword>
<dbReference type="Pfam" id="PF07676">
    <property type="entry name" value="PD40"/>
    <property type="match status" value="1"/>
</dbReference>
<reference evidence="6" key="1">
    <citation type="journal article" date="2019" name="Int. J. Syst. Evol. Microbiol.">
        <title>The Global Catalogue of Microorganisms (GCM) 10K type strain sequencing project: providing services to taxonomists for standard genome sequencing and annotation.</title>
        <authorList>
            <consortium name="The Broad Institute Genomics Platform"/>
            <consortium name="The Broad Institute Genome Sequencing Center for Infectious Disease"/>
            <person name="Wu L."/>
            <person name="Ma J."/>
        </authorList>
    </citation>
    <scope>NUCLEOTIDE SEQUENCE [LARGE SCALE GENOMIC DNA]</scope>
    <source>
        <strain evidence="6">CGMCC 1.10759</strain>
    </source>
</reference>
<organism evidence="5 6">
    <name type="scientific">Steroidobacter flavus</name>
    <dbReference type="NCBI Taxonomy" id="1842136"/>
    <lineage>
        <taxon>Bacteria</taxon>
        <taxon>Pseudomonadati</taxon>
        <taxon>Pseudomonadota</taxon>
        <taxon>Gammaproteobacteria</taxon>
        <taxon>Steroidobacterales</taxon>
        <taxon>Steroidobacteraceae</taxon>
        <taxon>Steroidobacter</taxon>
    </lineage>
</organism>
<dbReference type="InterPro" id="IPR001375">
    <property type="entry name" value="Peptidase_S9_cat"/>
</dbReference>
<dbReference type="InterPro" id="IPR011659">
    <property type="entry name" value="WD40"/>
</dbReference>
<sequence>MRSIFGACAVLALACSMQAMASSTPSRAGLTLDDVFKNSVLSEAAVSPDGEWIAATVIRPVDENGVYGRSFYEMDVTRADVWLISRRTGERTNITQGGADASGFWCASWSPDGSRLALMSTKPEGGEPRGGDNVRLYVWEREGGGFKRLTSRAIASQTMGGSAMYRVELQGQKKRDPARCSNEENAPFIWLDDTSLLAIVLPEGAVSGIMDAYTRALSHAGTTLTELREGKVATVTESESGVAPAPSPTASLQVIDAKSGTARTVAEVPLHPFESDLQISVAPNGRSIAVLASKGAIAHENGKSFAYPYSDWQMRKQLGFADVQGHVARWVEDLPASAKYPMDLQSWSPDSSVIAMRARSDAQTRALTLMSVSPRDLSMTRISPEGTSVAASAVGAGLPGSSSVLFVDDGRLVARALKSAEELAPWDWYRAKMRGLPMPRADWWAFSRGRAPVNLTASMKTPPDALFATRDKARYVGIADDALWALDLRSGKATKLASELPAGANVIWPSAIDASNRPTSEMIVAGRANDGVRPLVHVTLIEGKATVQPLKPPTDKAEFRKYDAEHSLALFHDVNFTGTFLWSLHVKSGQSQKIMALNEHWANVDPGESRLIDYRGIDGQELKGAVLVPPNYQPGRKYPVLTWVYAGSTVRGSADDAFDLNAPGQYNLRLYAALGYVVLVPSMPLRPDGQKNDDYIDLPKGVMPALDRLIELGIADPNRLAVMGQSYGGYSVYSLVTYTNRFKAAIAMAGLTDLVAAYGEFDRTARGYPGIEHQKSVNWGLSEQGQVSMGVPPWEDQWHYWRNSPINYVDRVETPLLMIHGEQDIRGPMTQAEAFFFGLYRQGKRAKLLRYWGEDHGLRQSPANIRDMYEQIVAWLKTNLPEQ</sequence>
<evidence type="ECO:0000313" key="5">
    <source>
        <dbReference type="EMBL" id="MFC4309440.1"/>
    </source>
</evidence>
<dbReference type="PANTHER" id="PTHR42776:SF28">
    <property type="entry name" value="GLUTAMYL ENDOPEPTIDASE, CHLOROPLASTIC-RELATED"/>
    <property type="match status" value="1"/>
</dbReference>
<evidence type="ECO:0000256" key="1">
    <source>
        <dbReference type="ARBA" id="ARBA00022801"/>
    </source>
</evidence>
<protein>
    <submittedName>
        <fullName evidence="5">S9 family peptidase</fullName>
    </submittedName>
</protein>
<dbReference type="InterPro" id="IPR011042">
    <property type="entry name" value="6-blade_b-propeller_TolB-like"/>
</dbReference>
<feature type="domain" description="Peptidase S9 prolyl oligopeptidase catalytic" evidence="4">
    <location>
        <begin position="702"/>
        <end position="880"/>
    </location>
</feature>
<dbReference type="Gene3D" id="2.120.10.30">
    <property type="entry name" value="TolB, C-terminal domain"/>
    <property type="match status" value="1"/>
</dbReference>
<dbReference type="InterPro" id="IPR029058">
    <property type="entry name" value="AB_hydrolase_fold"/>
</dbReference>
<dbReference type="PROSITE" id="PS51257">
    <property type="entry name" value="PROKAR_LIPOPROTEIN"/>
    <property type="match status" value="1"/>
</dbReference>
<dbReference type="SUPFAM" id="SSF82171">
    <property type="entry name" value="DPP6 N-terminal domain-like"/>
    <property type="match status" value="1"/>
</dbReference>
<dbReference type="Proteomes" id="UP001595904">
    <property type="component" value="Unassembled WGS sequence"/>
</dbReference>
<dbReference type="SUPFAM" id="SSF53474">
    <property type="entry name" value="alpha/beta-Hydrolases"/>
    <property type="match status" value="1"/>
</dbReference>
<gene>
    <name evidence="5" type="ORF">ACFPN2_10140</name>
</gene>
<accession>A0ABV8SQ25</accession>
<feature type="signal peptide" evidence="3">
    <location>
        <begin position="1"/>
        <end position="21"/>
    </location>
</feature>
<proteinExistence type="predicted"/>